<reference evidence="2" key="1">
    <citation type="submission" date="2018-11" db="EMBL/GenBank/DDBJ databases">
        <title>Chitinophaga lutea sp.nov., isolate from arsenic contaminated soil.</title>
        <authorList>
            <person name="Zong Y."/>
        </authorList>
    </citation>
    <scope>NUCLEOTIDE SEQUENCE [LARGE SCALE GENOMIC DNA]</scope>
    <source>
        <strain evidence="2">YLT18</strain>
    </source>
</reference>
<dbReference type="InterPro" id="IPR006530">
    <property type="entry name" value="YD"/>
</dbReference>
<evidence type="ECO:0008006" key="3">
    <source>
        <dbReference type="Google" id="ProtNLM"/>
    </source>
</evidence>
<dbReference type="EMBL" id="RMBX01000010">
    <property type="protein sequence ID" value="RPD39563.1"/>
    <property type="molecule type" value="Genomic_DNA"/>
</dbReference>
<dbReference type="RefSeq" id="WP_120515702.1">
    <property type="nucleotide sequence ID" value="NZ_QXZY01000004.1"/>
</dbReference>
<accession>A0A3N4MVZ2</accession>
<gene>
    <name evidence="1" type="ORF">EG028_18060</name>
</gene>
<dbReference type="OrthoDB" id="680656at2"/>
<protein>
    <recommendedName>
        <fullName evidence="3">RHS repeat protein</fullName>
    </recommendedName>
</protein>
<organism evidence="1 2">
    <name type="scientific">Chitinophaga barathri</name>
    <dbReference type="NCBI Taxonomy" id="1647451"/>
    <lineage>
        <taxon>Bacteria</taxon>
        <taxon>Pseudomonadati</taxon>
        <taxon>Bacteroidota</taxon>
        <taxon>Chitinophagia</taxon>
        <taxon>Chitinophagales</taxon>
        <taxon>Chitinophagaceae</taxon>
        <taxon>Chitinophaga</taxon>
    </lineage>
</organism>
<evidence type="ECO:0000313" key="1">
    <source>
        <dbReference type="EMBL" id="RPD39563.1"/>
    </source>
</evidence>
<evidence type="ECO:0000313" key="2">
    <source>
        <dbReference type="Proteomes" id="UP000279089"/>
    </source>
</evidence>
<dbReference type="AlphaFoldDB" id="A0A3N4MVZ2"/>
<dbReference type="Proteomes" id="UP000279089">
    <property type="component" value="Unassembled WGS sequence"/>
</dbReference>
<keyword evidence="2" id="KW-1185">Reference proteome</keyword>
<dbReference type="Gene3D" id="2.180.10.10">
    <property type="entry name" value="RHS repeat-associated core"/>
    <property type="match status" value="1"/>
</dbReference>
<comment type="caution">
    <text evidence="1">The sequence shown here is derived from an EMBL/GenBank/DDBJ whole genome shotgun (WGS) entry which is preliminary data.</text>
</comment>
<name>A0A3N4MVZ2_9BACT</name>
<proteinExistence type="predicted"/>
<sequence>MNYSILCVRFPGESGFTSSRTFKKLFPAALIAFLCALICIISESAMAQPTVHGSMPKVTLPSPQASSILRFGDYPMNLGSGLPDIRVPFYEITSGSLKLPISFSFHASGCKVQPAYSLLGQDWSIEAGGVLSRITRDLPDDPYQSFSSQTPAGIESIIQGSSSSMNTVQNIIENIDKHHDIFNYQVNTGLTGKFILQHSGVNGTTLTPRHLLSSPAKINPVITTNPIPRISSFRVTAEDGTIYVFGSSGSYGFNESLQMFPVYTSWWLASIVSADLQDSINFKYTSNVQNKWGYSEYLTVNDNFMGQMGGEVYLETNGQYRFSSPDYAQRMTSELYTVPVLDEILFSGGKVKFETRFSEDVQVVSQITVSRTDGVILCRFIPTISNFTTGSTVHKASVKVSEMLFQYGSTNPLTQKYTFEYYQSSYGFPSSGWVGSASQLSKDWGGFFNGNSGPLIPSNYEIPNWTGGDRAANPLYAMQGMLKKINFPTGGWTEFFYEGNKALQNVIVGTPGSDYAPGLRLRQQVSYTGPAQPAKTKTYTYSEGRIPIIPWLDYFGHKTYVPLLVWDFNNNAHPGVFRQRYISSELDPNLVSLVGLTILYPSVTEYEGTETDNTGKTEYTFSFNSPGMYESITNVPPTNWYIGNSIGDCPLFSDYDTYSYYGGTETFYPTKINYRPFETNYNTGKKMYKKSGTAYIPVYEETFLEGVYDQQEIPELLLGRFMYPVGRNDECLMDNFTSSPEHLGKFYYYDNNILTTGIRKLTKKTIRHYQDGEPLLTTTTDYDYSNLQHLQPTMISSTQSNGKIKVVRMKYPADYPNLTTTDPTTAGIKLLQSSNMHNIPVETSERIKNTPASAELMLQTMFTAYKPLARVPDKIFLEQSLTPTAGFTGSHVNAGAVIWPGSTQERISFNFYSQTKNLAEQQKKDDVKEVYLWGYRGMYPVAKVIGSDLVTVQNLVSQSLLDNNNFEESDENMRQELQKIRTGLQSTHAQVTTYTYSPFIGITSETDPRGITTYYEYDLMGRLIRILDKDQKIIKQLDYQYNVSQP</sequence>
<dbReference type="NCBIfam" id="TIGR01643">
    <property type="entry name" value="YD_repeat_2x"/>
    <property type="match status" value="1"/>
</dbReference>